<evidence type="ECO:0000256" key="12">
    <source>
        <dbReference type="SAM" id="Phobius"/>
    </source>
</evidence>
<keyword evidence="9 12" id="KW-1133">Transmembrane helix</keyword>
<dbReference type="GO" id="GO:0008237">
    <property type="term" value="F:metallopeptidase activity"/>
    <property type="evidence" value="ECO:0007669"/>
    <property type="project" value="UniProtKB-KW"/>
</dbReference>
<dbReference type="GO" id="GO:0016020">
    <property type="term" value="C:membrane"/>
    <property type="evidence" value="ECO:0007669"/>
    <property type="project" value="UniProtKB-SubCell"/>
</dbReference>
<dbReference type="OMA" id="TIFVGGW"/>
<feature type="domain" description="Peptidase M50" evidence="13">
    <location>
        <begin position="161"/>
        <end position="211"/>
    </location>
</feature>
<keyword evidence="5 12" id="KW-0812">Transmembrane</keyword>
<keyword evidence="4" id="KW-0645">Protease</keyword>
<dbReference type="PANTHER" id="PTHR39188">
    <property type="entry name" value="MEMBRANE-ASSOCIATED ZINC METALLOPROTEASE M50B"/>
    <property type="match status" value="1"/>
</dbReference>
<evidence type="ECO:0000256" key="3">
    <source>
        <dbReference type="ARBA" id="ARBA00007931"/>
    </source>
</evidence>
<keyword evidence="11 12" id="KW-0472">Membrane</keyword>
<evidence type="ECO:0000256" key="10">
    <source>
        <dbReference type="ARBA" id="ARBA00023049"/>
    </source>
</evidence>
<dbReference type="InterPro" id="IPR008915">
    <property type="entry name" value="Peptidase_M50"/>
</dbReference>
<feature type="transmembrane region" description="Helical" evidence="12">
    <location>
        <begin position="233"/>
        <end position="254"/>
    </location>
</feature>
<evidence type="ECO:0000259" key="13">
    <source>
        <dbReference type="Pfam" id="PF02163"/>
    </source>
</evidence>
<proteinExistence type="inferred from homology"/>
<comment type="similarity">
    <text evidence="3">Belongs to the peptidase M50B family.</text>
</comment>
<dbReference type="Pfam" id="PF02163">
    <property type="entry name" value="Peptidase_M50"/>
    <property type="match status" value="1"/>
</dbReference>
<comment type="cofactor">
    <cofactor evidence="1">
        <name>Zn(2+)</name>
        <dbReference type="ChEBI" id="CHEBI:29105"/>
    </cofactor>
</comment>
<name>A0A1Y1HXX1_KLENI</name>
<dbReference type="GO" id="GO:0046872">
    <property type="term" value="F:metal ion binding"/>
    <property type="evidence" value="ECO:0007669"/>
    <property type="project" value="UniProtKB-KW"/>
</dbReference>
<keyword evidence="10" id="KW-0482">Metalloprotease</keyword>
<evidence type="ECO:0000256" key="8">
    <source>
        <dbReference type="ARBA" id="ARBA00022833"/>
    </source>
</evidence>
<evidence type="ECO:0000256" key="9">
    <source>
        <dbReference type="ARBA" id="ARBA00022989"/>
    </source>
</evidence>
<dbReference type="Proteomes" id="UP000054558">
    <property type="component" value="Unassembled WGS sequence"/>
</dbReference>
<organism evidence="14 15">
    <name type="scientific">Klebsormidium nitens</name>
    <name type="common">Green alga</name>
    <name type="synonym">Ulothrix nitens</name>
    <dbReference type="NCBI Taxonomy" id="105231"/>
    <lineage>
        <taxon>Eukaryota</taxon>
        <taxon>Viridiplantae</taxon>
        <taxon>Streptophyta</taxon>
        <taxon>Klebsormidiophyceae</taxon>
        <taxon>Klebsormidiales</taxon>
        <taxon>Klebsormidiaceae</taxon>
        <taxon>Klebsormidium</taxon>
    </lineage>
</organism>
<accession>A0A1Y1HXX1</accession>
<dbReference type="PANTHER" id="PTHR39188:SF3">
    <property type="entry name" value="STAGE IV SPORULATION PROTEIN FB"/>
    <property type="match status" value="1"/>
</dbReference>
<protein>
    <submittedName>
        <fullName evidence="14">Peptidase m50 domain protein</fullName>
    </submittedName>
</protein>
<feature type="transmembrane region" description="Helical" evidence="12">
    <location>
        <begin position="28"/>
        <end position="51"/>
    </location>
</feature>
<dbReference type="GO" id="GO:0006508">
    <property type="term" value="P:proteolysis"/>
    <property type="evidence" value="ECO:0007669"/>
    <property type="project" value="UniProtKB-KW"/>
</dbReference>
<feature type="transmembrane region" description="Helical" evidence="12">
    <location>
        <begin position="162"/>
        <end position="187"/>
    </location>
</feature>
<evidence type="ECO:0000256" key="5">
    <source>
        <dbReference type="ARBA" id="ARBA00022692"/>
    </source>
</evidence>
<evidence type="ECO:0000256" key="11">
    <source>
        <dbReference type="ARBA" id="ARBA00023136"/>
    </source>
</evidence>
<evidence type="ECO:0000256" key="2">
    <source>
        <dbReference type="ARBA" id="ARBA00004141"/>
    </source>
</evidence>
<feature type="transmembrane region" description="Helical" evidence="12">
    <location>
        <begin position="63"/>
        <end position="81"/>
    </location>
</feature>
<keyword evidence="15" id="KW-1185">Reference proteome</keyword>
<dbReference type="EMBL" id="DF237081">
    <property type="protein sequence ID" value="GAQ83013.1"/>
    <property type="molecule type" value="Genomic_DNA"/>
</dbReference>
<keyword evidence="6" id="KW-0479">Metal-binding</keyword>
<evidence type="ECO:0000313" key="15">
    <source>
        <dbReference type="Proteomes" id="UP000054558"/>
    </source>
</evidence>
<comment type="subcellular location">
    <subcellularLocation>
        <location evidence="2">Membrane</location>
        <topology evidence="2">Multi-pass membrane protein</topology>
    </subcellularLocation>
</comment>
<dbReference type="OrthoDB" id="497749at2759"/>
<evidence type="ECO:0000256" key="1">
    <source>
        <dbReference type="ARBA" id="ARBA00001947"/>
    </source>
</evidence>
<reference evidence="14 15" key="1">
    <citation type="journal article" date="2014" name="Nat. Commun.">
        <title>Klebsormidium flaccidum genome reveals primary factors for plant terrestrial adaptation.</title>
        <authorList>
            <person name="Hori K."/>
            <person name="Maruyama F."/>
            <person name="Fujisawa T."/>
            <person name="Togashi T."/>
            <person name="Yamamoto N."/>
            <person name="Seo M."/>
            <person name="Sato S."/>
            <person name="Yamada T."/>
            <person name="Mori H."/>
            <person name="Tajima N."/>
            <person name="Moriyama T."/>
            <person name="Ikeuchi M."/>
            <person name="Watanabe M."/>
            <person name="Wada H."/>
            <person name="Kobayashi K."/>
            <person name="Saito M."/>
            <person name="Masuda T."/>
            <person name="Sasaki-Sekimoto Y."/>
            <person name="Mashiguchi K."/>
            <person name="Awai K."/>
            <person name="Shimojima M."/>
            <person name="Masuda S."/>
            <person name="Iwai M."/>
            <person name="Nobusawa T."/>
            <person name="Narise T."/>
            <person name="Kondo S."/>
            <person name="Saito H."/>
            <person name="Sato R."/>
            <person name="Murakawa M."/>
            <person name="Ihara Y."/>
            <person name="Oshima-Yamada Y."/>
            <person name="Ohtaka K."/>
            <person name="Satoh M."/>
            <person name="Sonobe K."/>
            <person name="Ishii M."/>
            <person name="Ohtani R."/>
            <person name="Kanamori-Sato M."/>
            <person name="Honoki R."/>
            <person name="Miyazaki D."/>
            <person name="Mochizuki H."/>
            <person name="Umetsu J."/>
            <person name="Higashi K."/>
            <person name="Shibata D."/>
            <person name="Kamiya Y."/>
            <person name="Sato N."/>
            <person name="Nakamura Y."/>
            <person name="Tabata S."/>
            <person name="Ida S."/>
            <person name="Kurokawa K."/>
            <person name="Ohta H."/>
        </authorList>
    </citation>
    <scope>NUCLEOTIDE SEQUENCE [LARGE SCALE GENOMIC DNA]</scope>
    <source>
        <strain evidence="14 15">NIES-2285</strain>
    </source>
</reference>
<dbReference type="AlphaFoldDB" id="A0A1Y1HXX1"/>
<gene>
    <name evidence="14" type="ORF">KFL_001320210</name>
</gene>
<keyword evidence="7" id="KW-0378">Hydrolase</keyword>
<keyword evidence="8" id="KW-0862">Zinc</keyword>
<sequence>MGSYDERLYTSAPSTAPAPGGIRTDQSFALFMLFNIPVRVSYFFPIVIVLAVLDGLSEGWMSILWYVTLFGPLLFGTVLVHEFGHSLACLKLANGHVDQILLWPLGGLAYCGHGGSPIDDFKVAICGPLTHIPQTAIWLAILAISRPDDVSLNVYAPVGDHFWTNLVAAAIMVNIALFCFNLLLPAYPLDGGRILADLLLSCGVSSKVAAIVTLCIATPIAVLIVMYGIYNVAIMTIAVGVWVLFQNFSLAVLVRNGQVDQHPLFRGVQSGTVNQVDLPPI</sequence>
<evidence type="ECO:0000256" key="7">
    <source>
        <dbReference type="ARBA" id="ARBA00022801"/>
    </source>
</evidence>
<evidence type="ECO:0000256" key="4">
    <source>
        <dbReference type="ARBA" id="ARBA00022670"/>
    </source>
</evidence>
<evidence type="ECO:0000256" key="6">
    <source>
        <dbReference type="ARBA" id="ARBA00022723"/>
    </source>
</evidence>
<evidence type="ECO:0000313" key="14">
    <source>
        <dbReference type="EMBL" id="GAQ83013.1"/>
    </source>
</evidence>